<dbReference type="FunFam" id="2.60.120.200:FF:000157">
    <property type="entry name" value="Beta-glucan synthesis-associated protein SKN1"/>
    <property type="match status" value="1"/>
</dbReference>
<evidence type="ECO:0008006" key="10">
    <source>
        <dbReference type="Google" id="ProtNLM"/>
    </source>
</evidence>
<evidence type="ECO:0000256" key="6">
    <source>
        <dbReference type="SAM" id="MobiDB-lite"/>
    </source>
</evidence>
<feature type="region of interest" description="Disordered" evidence="6">
    <location>
        <begin position="1162"/>
        <end position="1283"/>
    </location>
</feature>
<evidence type="ECO:0000313" key="9">
    <source>
        <dbReference type="Proteomes" id="UP000002640"/>
    </source>
</evidence>
<reference evidence="8 9" key="1">
    <citation type="journal article" date="2006" name="Science">
        <title>Phytophthora genome sequences uncover evolutionary origins and mechanisms of pathogenesis.</title>
        <authorList>
            <person name="Tyler B.M."/>
            <person name="Tripathy S."/>
            <person name="Zhang X."/>
            <person name="Dehal P."/>
            <person name="Jiang R.H."/>
            <person name="Aerts A."/>
            <person name="Arredondo F.D."/>
            <person name="Baxter L."/>
            <person name="Bensasson D."/>
            <person name="Beynon J.L."/>
            <person name="Chapman J."/>
            <person name="Damasceno C.M."/>
            <person name="Dorrance A.E."/>
            <person name="Dou D."/>
            <person name="Dickerman A.W."/>
            <person name="Dubchak I.L."/>
            <person name="Garbelotto M."/>
            <person name="Gijzen M."/>
            <person name="Gordon S.G."/>
            <person name="Govers F."/>
            <person name="Grunwald N.J."/>
            <person name="Huang W."/>
            <person name="Ivors K.L."/>
            <person name="Jones R.W."/>
            <person name="Kamoun S."/>
            <person name="Krampis K."/>
            <person name="Lamour K.H."/>
            <person name="Lee M.K."/>
            <person name="McDonald W.H."/>
            <person name="Medina M."/>
            <person name="Meijer H.J."/>
            <person name="Nordberg E.K."/>
            <person name="Maclean D.J."/>
            <person name="Ospina-Giraldo M.D."/>
            <person name="Morris P.F."/>
            <person name="Phuntumart V."/>
            <person name="Putnam N.H."/>
            <person name="Rash S."/>
            <person name="Rose J.K."/>
            <person name="Sakihama Y."/>
            <person name="Salamov A.A."/>
            <person name="Savidor A."/>
            <person name="Scheuring C.F."/>
            <person name="Smith B.M."/>
            <person name="Sobral B.W."/>
            <person name="Terry A."/>
            <person name="Torto-Alalibo T.A."/>
            <person name="Win J."/>
            <person name="Xu Z."/>
            <person name="Zhang H."/>
            <person name="Grigoriev I.V."/>
            <person name="Rokhsar D.S."/>
            <person name="Boore J.L."/>
        </authorList>
    </citation>
    <scope>NUCLEOTIDE SEQUENCE [LARGE SCALE GENOMIC DNA]</scope>
    <source>
        <strain evidence="8 9">P6497</strain>
    </source>
</reference>
<evidence type="ECO:0000256" key="3">
    <source>
        <dbReference type="ARBA" id="ARBA00023180"/>
    </source>
</evidence>
<evidence type="ECO:0000256" key="7">
    <source>
        <dbReference type="SAM" id="SignalP"/>
    </source>
</evidence>
<feature type="region of interest" description="Disordered" evidence="6">
    <location>
        <begin position="740"/>
        <end position="760"/>
    </location>
</feature>
<dbReference type="GO" id="GO:0005789">
    <property type="term" value="C:endoplasmic reticulum membrane"/>
    <property type="evidence" value="ECO:0007669"/>
    <property type="project" value="TreeGrafter"/>
</dbReference>
<dbReference type="Gene3D" id="2.60.120.200">
    <property type="match status" value="2"/>
</dbReference>
<feature type="compositionally biased region" description="Polar residues" evidence="6">
    <location>
        <begin position="740"/>
        <end position="749"/>
    </location>
</feature>
<keyword evidence="5" id="KW-0175">Coiled coil</keyword>
<dbReference type="InParanoid" id="G4YKP9"/>
<dbReference type="Proteomes" id="UP000002640">
    <property type="component" value="Unassembled WGS sequence"/>
</dbReference>
<dbReference type="InterPro" id="IPR005629">
    <property type="entry name" value="Skn1/Kre6/Sbg1"/>
</dbReference>
<feature type="compositionally biased region" description="Low complexity" evidence="6">
    <location>
        <begin position="1413"/>
        <end position="1437"/>
    </location>
</feature>
<feature type="region of interest" description="Disordered" evidence="6">
    <location>
        <begin position="1034"/>
        <end position="1053"/>
    </location>
</feature>
<proteinExistence type="predicted"/>
<dbReference type="GeneID" id="20662843"/>
<dbReference type="GO" id="GO:0015926">
    <property type="term" value="F:glucosidase activity"/>
    <property type="evidence" value="ECO:0007669"/>
    <property type="project" value="TreeGrafter"/>
</dbReference>
<dbReference type="GO" id="GO:0071555">
    <property type="term" value="P:cell wall organization"/>
    <property type="evidence" value="ECO:0007669"/>
    <property type="project" value="UniProtKB-KW"/>
</dbReference>
<evidence type="ECO:0000256" key="1">
    <source>
        <dbReference type="ARBA" id="ARBA00004370"/>
    </source>
</evidence>
<comment type="subcellular location">
    <subcellularLocation>
        <location evidence="1">Membrane</location>
    </subcellularLocation>
</comment>
<keyword evidence="7" id="KW-0732">Signal</keyword>
<keyword evidence="9" id="KW-1185">Reference proteome</keyword>
<feature type="coiled-coil region" evidence="5">
    <location>
        <begin position="900"/>
        <end position="944"/>
    </location>
</feature>
<feature type="signal peptide" evidence="7">
    <location>
        <begin position="1"/>
        <end position="19"/>
    </location>
</feature>
<feature type="chain" id="PRO_5003471630" description="GH16 domain-containing protein" evidence="7">
    <location>
        <begin position="20"/>
        <end position="1437"/>
    </location>
</feature>
<dbReference type="GO" id="GO:0006078">
    <property type="term" value="P:(1-&gt;6)-beta-D-glucan biosynthetic process"/>
    <property type="evidence" value="ECO:0007669"/>
    <property type="project" value="TreeGrafter"/>
</dbReference>
<evidence type="ECO:0000256" key="5">
    <source>
        <dbReference type="SAM" id="Coils"/>
    </source>
</evidence>
<protein>
    <recommendedName>
        <fullName evidence="10">GH16 domain-containing protein</fullName>
    </recommendedName>
</protein>
<feature type="region of interest" description="Disordered" evidence="6">
    <location>
        <begin position="1365"/>
        <end position="1437"/>
    </location>
</feature>
<evidence type="ECO:0000256" key="4">
    <source>
        <dbReference type="ARBA" id="ARBA00023316"/>
    </source>
</evidence>
<keyword evidence="4" id="KW-0961">Cell wall biogenesis/degradation</keyword>
<dbReference type="KEGG" id="psoj:PHYSODRAFT_552631"/>
<feature type="compositionally biased region" description="Polar residues" evidence="6">
    <location>
        <begin position="1176"/>
        <end position="1189"/>
    </location>
</feature>
<dbReference type="RefSeq" id="XP_009516478.1">
    <property type="nucleotide sequence ID" value="XM_009518183.1"/>
</dbReference>
<keyword evidence="2" id="KW-0472">Membrane</keyword>
<keyword evidence="3" id="KW-0325">Glycoprotein</keyword>
<feature type="compositionally biased region" description="Low complexity" evidence="6">
    <location>
        <begin position="1380"/>
        <end position="1393"/>
    </location>
</feature>
<dbReference type="Pfam" id="PF03935">
    <property type="entry name" value="SKN1_KRE6_Sbg1"/>
    <property type="match status" value="2"/>
</dbReference>
<dbReference type="EMBL" id="JH159151">
    <property type="protein sequence ID" value="EGZ29203.1"/>
    <property type="molecule type" value="Genomic_DNA"/>
</dbReference>
<sequence length="1437" mass="158089">MRTVSVLAWTATLASSLVAGRNSSTEYPTKSGIRTWVDPETPADRQIYLSSRGRQWELVMSDEFNVANRSFRPGDDHMWTSLEKPDGVNGALEVYAHNMTSTKCDNDGTCYFYIETDTDNVTISVYNMYKHPPGYQNASFYYRAAMVQSWNKFCFQGGMLEVRAQLPGAVSKASNNPDLALGKSGQVTDTTYYPTWPGIWMMGNLGRAIFSASTNRMWPFSYNKCEPDIFDPVNQRISACDDDPGYGLNPNQGRGAPEIDLLEGGGLAISSSLQIAPGMPSDFRLFPADAKGADLTNPYCVYTYDCKTQGANLIDVPTSYYEKERGHKSWYQGLRYAANNYCSKKSSKVQSFTTINSSVARGITQNSCTTSTCPASLDVNGDLSIIDGTGKNHWGINSNGTCFPIMNSYMGSYLCDPDNSDGRCASPRNSSTPRSYAMDPFNYQMDAISSNWPVHLGAYTDYLTYQLEWVTGENGYVRWMLDSSPLFEVTTDAFSNVPQNANNSNPEKVMLEEPMSLIFNVALSSSWGTRPPNAGGECRGDGSNEKVNKICDEFPMFMKIDYIRLYQDLGDDLEADNYMQVGCDPASHPTKEWILGHIDEYQDNDNLVTEVSAAKRNEAAIKASMMMTKSNPEARVPDTNSYVSHVRSFHGMLGIKPFVQESVQALPAAQLRLLAETLRIDLRGCEDRGDIERVLTGLVCLDQDTSLGVFLAWLRSADLQQHKNGILASKKPRFNNTFLPAISSPPTDNQKSRSEAVKDHHLDDEIKQQLAELEVLETSFKKAERLVHTGAPSFEKLKQFLMELTILRAKEQSARAFLVRQANVLKEQHDEMRAEMLHSRAQLDFFVEGFTNLRKRHDALLEDATRMKAESETTQDIFVSMSAHDCYFEQLMKNTLWQQMRDNDEMKRRLQQAHDDLEAAAQKRKELEAQISQLKQQRGDAQKDAYCYKRQLRVCKARMRKLQQAGGGVNGSFFRDQAVALRQTVATLVRLLRDAVVRDTKSPKQTLSKEALRILHQILTPVVSVSENESISSWSLRGADNQQEPESEEVDATQPRVIQRRTDHDIDEVIRGVLLVEGAKPTDGAESYAEPLKKHVFDLMAAQGKRGFVMYNWPFTSRDVNLLTAMGLPVDSVINLEIGGGVQPPPTAAAIPAVTSAAKAVPSTSASPVVKPKTPAVTSKPATTSSSTRGKAPTPSPAARGKASPTKPAAASKSPAKPVGRTTAPTAAAKTRAASPTRPAAVSSKKPTSSIPSSPSKPKSPSVPSKPIKPGSSSSQLKPKTSEVTKAVKKVLTAASMLQGLGGILQPVGPAAFPAERVNAILQVLEQQKRRKLAPVVQWDEATRRTNEMLAMWAEEVHMLVHLEQESRKPQKPQTPAPASPAKSTTSTSPKRAVSPSKTGSKSSAVKAKAPVSPTRSSPTKAKTTSTTATKARPAKK</sequence>
<dbReference type="OMA" id="CKTRMRR"/>
<evidence type="ECO:0000256" key="2">
    <source>
        <dbReference type="ARBA" id="ARBA00023136"/>
    </source>
</evidence>
<feature type="compositionally biased region" description="Low complexity" evidence="6">
    <location>
        <begin position="1202"/>
        <end position="1275"/>
    </location>
</feature>
<dbReference type="STRING" id="1094619.G4YKP9"/>
<evidence type="ECO:0000313" key="8">
    <source>
        <dbReference type="EMBL" id="EGZ29203.1"/>
    </source>
</evidence>
<name>G4YKP9_PHYSP</name>
<feature type="compositionally biased region" description="Basic and acidic residues" evidence="6">
    <location>
        <begin position="750"/>
        <end position="760"/>
    </location>
</feature>
<accession>G4YKP9</accession>
<dbReference type="GO" id="GO:0005886">
    <property type="term" value="C:plasma membrane"/>
    <property type="evidence" value="ECO:0007669"/>
    <property type="project" value="TreeGrafter"/>
</dbReference>
<dbReference type="PANTHER" id="PTHR31361:SF1">
    <property type="entry name" value="BETA-GLUCAN SYNTHESIS-ASSOCIATED PROTEIN KRE6-RELATED"/>
    <property type="match status" value="1"/>
</dbReference>
<dbReference type="PANTHER" id="PTHR31361">
    <property type="entry name" value="BETA-GLUCAN SYNTHESIS-ASSOCIATED PROTEIN KRE6-RELATED"/>
    <property type="match status" value="1"/>
</dbReference>
<organism evidence="8 9">
    <name type="scientific">Phytophthora sojae (strain P6497)</name>
    <name type="common">Soybean stem and root rot agent</name>
    <name type="synonym">Phytophthora megasperma f. sp. glycines</name>
    <dbReference type="NCBI Taxonomy" id="1094619"/>
    <lineage>
        <taxon>Eukaryota</taxon>
        <taxon>Sar</taxon>
        <taxon>Stramenopiles</taxon>
        <taxon>Oomycota</taxon>
        <taxon>Peronosporomycetes</taxon>
        <taxon>Peronosporales</taxon>
        <taxon>Peronosporaceae</taxon>
        <taxon>Phytophthora</taxon>
    </lineage>
</organism>
<dbReference type="SUPFAM" id="SSF49899">
    <property type="entry name" value="Concanavalin A-like lectins/glucanases"/>
    <property type="match status" value="1"/>
</dbReference>
<dbReference type="InterPro" id="IPR013320">
    <property type="entry name" value="ConA-like_dom_sf"/>
</dbReference>
<gene>
    <name evidence="8" type="ORF">PHYSODRAFT_552631</name>
</gene>